<dbReference type="PANTHER" id="PTHR11089">
    <property type="entry name" value="GTP-BINDING PROTEIN-RELATED"/>
    <property type="match status" value="1"/>
</dbReference>
<reference evidence="8 9" key="1">
    <citation type="submission" date="2022-07" db="EMBL/GenBank/DDBJ databases">
        <title>Genome-wide signatures of adaptation to extreme environments.</title>
        <authorList>
            <person name="Cho C.H."/>
            <person name="Yoon H.S."/>
        </authorList>
    </citation>
    <scope>NUCLEOTIDE SEQUENCE [LARGE SCALE GENOMIC DNA]</scope>
    <source>
        <strain evidence="8 9">DBV 063 E5</strain>
    </source>
</reference>
<evidence type="ECO:0000256" key="4">
    <source>
        <dbReference type="ARBA" id="ARBA00023242"/>
    </source>
</evidence>
<sequence>MPKLRVRVAPGVNGHVPASSTDVNRGNRKLAGGGRDRATVQRLKMYARRAYVRNRDGQVLRDRGDYTSNVPQVPDAGRVAPNRRWFGNTRTVDAEALRVFREHMARVSADPFAVVVKRRKLPLGLLKEGMNPEERAHYERCVDGPAASSSSSAAPPDGAARGLLRIEPFAETFSKTRRRKRPRALTSSVADMANRVQGLYEKDGVDAPSPSATSLWSTAVAGGDTATSTALDKGQSRRIWNELHKVIDSSDVVVQVLDARDPLGTRSPFIERFLKRDRPHKHLVLVLNKSDLVPKAVTARWLQLLSREYPTVAFQAADLKKPFGRGALIQLLRQYAKILCTQHQSISCGVVGYPNVGKSSIINALRKKKVVRAAPIPGETKVWQYVTLMRRVYLVDCPGVVHVSAAQQVDADDLVLRGVVRIESLRDDAQRYIPQVLQRVQRAHLERAYQVRWIGDSAEAFLEALARYRGKLLSGGEPDSNAVAKTVLADYIRGRLPWFVPPPTLPEKERGEAPEIVAPSELPVESVASDTETTDPFAGLEYPDEEELGGVSASDADQDDGSESDALQAPAQRFSNRSGIHKRAPRARTPSQRSQRRERWESTADLQANLRRIERRHSRPNPPAT</sequence>
<keyword evidence="3 5" id="KW-0342">GTP-binding</keyword>
<dbReference type="EMBL" id="JANCYW010000001">
    <property type="protein sequence ID" value="KAK4533998.1"/>
    <property type="molecule type" value="Genomic_DNA"/>
</dbReference>
<dbReference type="InterPro" id="IPR012971">
    <property type="entry name" value="NOG2_N_dom"/>
</dbReference>
<comment type="similarity">
    <text evidence="5">Belongs to the TRAFAC class YlqF/YawG GTPase family. NOG2 subfamily.</text>
</comment>
<feature type="region of interest" description="Disordered" evidence="6">
    <location>
        <begin position="503"/>
        <end position="625"/>
    </location>
</feature>
<evidence type="ECO:0000256" key="3">
    <source>
        <dbReference type="ARBA" id="ARBA00023134"/>
    </source>
</evidence>
<feature type="region of interest" description="Disordered" evidence="6">
    <location>
        <begin position="1"/>
        <end position="36"/>
    </location>
</feature>
<evidence type="ECO:0000256" key="6">
    <source>
        <dbReference type="SAM" id="MobiDB-lite"/>
    </source>
</evidence>
<dbReference type="InterPro" id="IPR006073">
    <property type="entry name" value="GTP-bd"/>
</dbReference>
<evidence type="ECO:0000256" key="1">
    <source>
        <dbReference type="ARBA" id="ARBA00004604"/>
    </source>
</evidence>
<keyword evidence="2 5" id="KW-0547">Nucleotide-binding</keyword>
<dbReference type="PRINTS" id="PR00326">
    <property type="entry name" value="GTP1OBG"/>
</dbReference>
<comment type="subcellular location">
    <subcellularLocation>
        <location evidence="1 5">Nucleus</location>
        <location evidence="1 5">Nucleolus</location>
    </subcellularLocation>
</comment>
<evidence type="ECO:0000256" key="2">
    <source>
        <dbReference type="ARBA" id="ARBA00022741"/>
    </source>
</evidence>
<feature type="region of interest" description="Disordered" evidence="6">
    <location>
        <begin position="141"/>
        <end position="161"/>
    </location>
</feature>
<dbReference type="AlphaFoldDB" id="A0AAV9IP37"/>
<keyword evidence="4 5" id="KW-0539">Nucleus</keyword>
<dbReference type="GO" id="GO:0005525">
    <property type="term" value="F:GTP binding"/>
    <property type="evidence" value="ECO:0007669"/>
    <property type="project" value="UniProtKB-KW"/>
</dbReference>
<dbReference type="SUPFAM" id="SSF52540">
    <property type="entry name" value="P-loop containing nucleoside triphosphate hydrolases"/>
    <property type="match status" value="1"/>
</dbReference>
<name>A0AAV9IP37_CYACA</name>
<dbReference type="CDD" id="cd01858">
    <property type="entry name" value="NGP_1"/>
    <property type="match status" value="1"/>
</dbReference>
<accession>A0AAV9IP37</accession>
<dbReference type="InterPro" id="IPR030378">
    <property type="entry name" value="G_CP_dom"/>
</dbReference>
<dbReference type="Pfam" id="PF08153">
    <property type="entry name" value="NGP1NT"/>
    <property type="match status" value="1"/>
</dbReference>
<dbReference type="Gene3D" id="1.10.1580.10">
    <property type="match status" value="1"/>
</dbReference>
<dbReference type="FunFam" id="3.40.50.300:FF:000559">
    <property type="entry name" value="Nuclear/nucleolar GTPase 2"/>
    <property type="match status" value="1"/>
</dbReference>
<dbReference type="InterPro" id="IPR050755">
    <property type="entry name" value="TRAFAC_YlqF/YawG_RiboMat"/>
</dbReference>
<dbReference type="InterPro" id="IPR027417">
    <property type="entry name" value="P-loop_NTPase"/>
</dbReference>
<evidence type="ECO:0000313" key="9">
    <source>
        <dbReference type="Proteomes" id="UP001301350"/>
    </source>
</evidence>
<feature type="compositionally biased region" description="Low complexity" evidence="6">
    <location>
        <begin position="143"/>
        <end position="160"/>
    </location>
</feature>
<evidence type="ECO:0000256" key="5">
    <source>
        <dbReference type="RuleBase" id="RU364023"/>
    </source>
</evidence>
<dbReference type="GO" id="GO:0005730">
    <property type="term" value="C:nucleolus"/>
    <property type="evidence" value="ECO:0007669"/>
    <property type="project" value="UniProtKB-SubCell"/>
</dbReference>
<dbReference type="InterPro" id="IPR023179">
    <property type="entry name" value="GTP-bd_ortho_bundle_sf"/>
</dbReference>
<dbReference type="Pfam" id="PF01926">
    <property type="entry name" value="MMR_HSR1"/>
    <property type="match status" value="1"/>
</dbReference>
<protein>
    <recommendedName>
        <fullName evidence="5">Nucleolar GTP-binding protein 2</fullName>
    </recommendedName>
</protein>
<organism evidence="8 9">
    <name type="scientific">Cyanidium caldarium</name>
    <name type="common">Red alga</name>
    <dbReference type="NCBI Taxonomy" id="2771"/>
    <lineage>
        <taxon>Eukaryota</taxon>
        <taxon>Rhodophyta</taxon>
        <taxon>Bangiophyceae</taxon>
        <taxon>Cyanidiales</taxon>
        <taxon>Cyanidiaceae</taxon>
        <taxon>Cyanidium</taxon>
    </lineage>
</organism>
<feature type="domain" description="CP-type G" evidence="7">
    <location>
        <begin position="240"/>
        <end position="403"/>
    </location>
</feature>
<comment type="caution">
    <text evidence="8">The sequence shown here is derived from an EMBL/GenBank/DDBJ whole genome shotgun (WGS) entry which is preliminary data.</text>
</comment>
<evidence type="ECO:0000313" key="8">
    <source>
        <dbReference type="EMBL" id="KAK4533998.1"/>
    </source>
</evidence>
<dbReference type="Proteomes" id="UP001301350">
    <property type="component" value="Unassembled WGS sequence"/>
</dbReference>
<gene>
    <name evidence="8" type="ORF">CDCA_CDCA01G0023</name>
</gene>
<evidence type="ECO:0000259" key="7">
    <source>
        <dbReference type="PROSITE" id="PS51721"/>
    </source>
</evidence>
<dbReference type="PROSITE" id="PS51721">
    <property type="entry name" value="G_CP"/>
    <property type="match status" value="1"/>
</dbReference>
<dbReference type="InterPro" id="IPR024929">
    <property type="entry name" value="GNL2_CP_dom"/>
</dbReference>
<keyword evidence="9" id="KW-1185">Reference proteome</keyword>
<comment type="function">
    <text evidence="5">GTPase that associates with pre-60S ribosomal subunits in the nucleolus and is required for their nuclear export and maturation.</text>
</comment>
<dbReference type="Gene3D" id="3.40.50.300">
    <property type="entry name" value="P-loop containing nucleotide triphosphate hydrolases"/>
    <property type="match status" value="1"/>
</dbReference>
<proteinExistence type="inferred from homology"/>
<dbReference type="PANTHER" id="PTHR11089:SF9">
    <property type="entry name" value="NUCLEOLAR GTP-BINDING PROTEIN 2"/>
    <property type="match status" value="1"/>
</dbReference>